<dbReference type="InterPro" id="IPR000477">
    <property type="entry name" value="RT_dom"/>
</dbReference>
<evidence type="ECO:0000256" key="1">
    <source>
        <dbReference type="ARBA" id="ARBA00010879"/>
    </source>
</evidence>
<evidence type="ECO:0000313" key="4">
    <source>
        <dbReference type="EMBL" id="KAI2646340.1"/>
    </source>
</evidence>
<dbReference type="Gene3D" id="3.30.70.270">
    <property type="match status" value="1"/>
</dbReference>
<keyword evidence="5" id="KW-1185">Reference proteome</keyword>
<proteinExistence type="inferred from homology"/>
<dbReference type="InterPro" id="IPR043502">
    <property type="entry name" value="DNA/RNA_pol_sf"/>
</dbReference>
<feature type="domain" description="Reverse transcriptase" evidence="3">
    <location>
        <begin position="1"/>
        <end position="109"/>
    </location>
</feature>
<evidence type="ECO:0000256" key="2">
    <source>
        <dbReference type="ARBA" id="ARBA00012180"/>
    </source>
</evidence>
<gene>
    <name evidence="4" type="ORF">H4Q32_029584</name>
</gene>
<dbReference type="EMBL" id="JACTAM010001456">
    <property type="protein sequence ID" value="KAI2646340.1"/>
    <property type="molecule type" value="Genomic_DNA"/>
</dbReference>
<dbReference type="PANTHER" id="PTHR24559">
    <property type="entry name" value="TRANSPOSON TY3-I GAG-POL POLYPROTEIN"/>
    <property type="match status" value="1"/>
</dbReference>
<dbReference type="CDD" id="cd01647">
    <property type="entry name" value="RT_LTR"/>
    <property type="match status" value="1"/>
</dbReference>
<protein>
    <recommendedName>
        <fullName evidence="2">ribonuclease H</fullName>
        <ecNumber evidence="2">3.1.26.4</ecNumber>
    </recommendedName>
</protein>
<dbReference type="EC" id="3.1.26.4" evidence="2"/>
<organism evidence="4 5">
    <name type="scientific">Labeo rohita</name>
    <name type="common">Indian major carp</name>
    <name type="synonym">Cyprinus rohita</name>
    <dbReference type="NCBI Taxonomy" id="84645"/>
    <lineage>
        <taxon>Eukaryota</taxon>
        <taxon>Metazoa</taxon>
        <taxon>Chordata</taxon>
        <taxon>Craniata</taxon>
        <taxon>Vertebrata</taxon>
        <taxon>Euteleostomi</taxon>
        <taxon>Actinopterygii</taxon>
        <taxon>Neopterygii</taxon>
        <taxon>Teleostei</taxon>
        <taxon>Ostariophysi</taxon>
        <taxon>Cypriniformes</taxon>
        <taxon>Cyprinidae</taxon>
        <taxon>Labeoninae</taxon>
        <taxon>Labeonini</taxon>
        <taxon>Labeo</taxon>
    </lineage>
</organism>
<evidence type="ECO:0000259" key="3">
    <source>
        <dbReference type="PROSITE" id="PS50878"/>
    </source>
</evidence>
<comment type="similarity">
    <text evidence="1">Belongs to the beta type-B retroviral polymerase family. HERV class-II K(HML-2) pol subfamily.</text>
</comment>
<dbReference type="PROSITE" id="PS50878">
    <property type="entry name" value="RT_POL"/>
    <property type="match status" value="1"/>
</dbReference>
<comment type="caution">
    <text evidence="4">The sequence shown here is derived from an EMBL/GenBank/DDBJ whole genome shotgun (WGS) entry which is preliminary data.</text>
</comment>
<dbReference type="Pfam" id="PF00078">
    <property type="entry name" value="RVT_1"/>
    <property type="match status" value="1"/>
</dbReference>
<dbReference type="Proteomes" id="UP000830375">
    <property type="component" value="Unassembled WGS sequence"/>
</dbReference>
<reference evidence="4 5" key="1">
    <citation type="submission" date="2022-01" db="EMBL/GenBank/DDBJ databases">
        <title>A high-quality chromosome-level genome assembly of rohu carp, Labeo rohita.</title>
        <authorList>
            <person name="Arick M.A. II"/>
            <person name="Hsu C.-Y."/>
            <person name="Magbanua Z."/>
            <person name="Pechanova O."/>
            <person name="Grover C."/>
            <person name="Miller E."/>
            <person name="Thrash A."/>
            <person name="Ezzel L."/>
            <person name="Alam S."/>
            <person name="Benzie J."/>
            <person name="Hamilton M."/>
            <person name="Karsi A."/>
            <person name="Lawrence M.L."/>
            <person name="Peterson D.G."/>
        </authorList>
    </citation>
    <scope>NUCLEOTIDE SEQUENCE [LARGE SCALE GENOMIC DNA]</scope>
    <source>
        <strain evidence="5">BAU-BD-2019</strain>
        <tissue evidence="4">Blood</tissue>
    </source>
</reference>
<dbReference type="InterPro" id="IPR043128">
    <property type="entry name" value="Rev_trsase/Diguanyl_cyclase"/>
</dbReference>
<evidence type="ECO:0000313" key="5">
    <source>
        <dbReference type="Proteomes" id="UP000830375"/>
    </source>
</evidence>
<accession>A0ABQ8L6J5</accession>
<name>A0ABQ8L6J5_LABRO</name>
<dbReference type="PANTHER" id="PTHR24559:SF440">
    <property type="entry name" value="RIBONUCLEASE H"/>
    <property type="match status" value="1"/>
</dbReference>
<dbReference type="SUPFAM" id="SSF56672">
    <property type="entry name" value="DNA/RNA polymerases"/>
    <property type="match status" value="1"/>
</dbReference>
<sequence>MPYGLANSPAIFQSFINEILKDFLNKFVIAYIDDILIYSMSEAEHIHQVRTVLSRLLENQLYVKAEKCEFIQTSFLGYHISHQGVRMDTAKRTFRERCENVSSYVGSDLLKWFVIAGRGSGD</sequence>
<dbReference type="InterPro" id="IPR053134">
    <property type="entry name" value="RNA-dir_DNA_polymerase"/>
</dbReference>